<gene>
    <name evidence="2" type="ORF">DWV29_23285</name>
</gene>
<dbReference type="GO" id="GO:0009401">
    <property type="term" value="P:phosphoenolpyruvate-dependent sugar phosphotransferase system"/>
    <property type="evidence" value="ECO:0007669"/>
    <property type="project" value="InterPro"/>
</dbReference>
<keyword evidence="1" id="KW-0472">Membrane</keyword>
<feature type="transmembrane region" description="Helical" evidence="1">
    <location>
        <begin position="136"/>
        <end position="155"/>
    </location>
</feature>
<evidence type="ECO:0000313" key="2">
    <source>
        <dbReference type="EMBL" id="RGX24394.1"/>
    </source>
</evidence>
<evidence type="ECO:0000313" key="3">
    <source>
        <dbReference type="Proteomes" id="UP000283880"/>
    </source>
</evidence>
<dbReference type="PANTHER" id="PTHR32502">
    <property type="entry name" value="N-ACETYLGALACTOSAMINE PERMEASE II COMPONENT-RELATED"/>
    <property type="match status" value="1"/>
</dbReference>
<dbReference type="InterPro" id="IPR004704">
    <property type="entry name" value="PTS_IID_man"/>
</dbReference>
<dbReference type="OrthoDB" id="9795582at2"/>
<dbReference type="AlphaFoldDB" id="A0A413F957"/>
<dbReference type="InterPro" id="IPR050303">
    <property type="entry name" value="GatZ_KbaZ_carbometab"/>
</dbReference>
<dbReference type="PANTHER" id="PTHR32502:SF26">
    <property type="entry name" value="PHOSPHOTRANSFERASE SYSTEM SUGAR-SPECIFIC EIID COMPONENT"/>
    <property type="match status" value="1"/>
</dbReference>
<name>A0A413F957_9FIRM</name>
<evidence type="ECO:0000256" key="1">
    <source>
        <dbReference type="SAM" id="Phobius"/>
    </source>
</evidence>
<proteinExistence type="predicted"/>
<comment type="caution">
    <text evidence="2">The sequence shown here is derived from an EMBL/GenBank/DDBJ whole genome shotgun (WGS) entry which is preliminary data.</text>
</comment>
<feature type="transmembrane region" description="Helical" evidence="1">
    <location>
        <begin position="217"/>
        <end position="235"/>
    </location>
</feature>
<organism evidence="2 3">
    <name type="scientific">Enterocloster asparagiformis</name>
    <dbReference type="NCBI Taxonomy" id="333367"/>
    <lineage>
        <taxon>Bacteria</taxon>
        <taxon>Bacillati</taxon>
        <taxon>Bacillota</taxon>
        <taxon>Clostridia</taxon>
        <taxon>Lachnospirales</taxon>
        <taxon>Lachnospiraceae</taxon>
        <taxon>Enterocloster</taxon>
    </lineage>
</organism>
<dbReference type="GO" id="GO:0005886">
    <property type="term" value="C:plasma membrane"/>
    <property type="evidence" value="ECO:0007669"/>
    <property type="project" value="TreeGrafter"/>
</dbReference>
<sequence length="265" mass="29266">MSKLTKSDIKRAMLRSFCYQWQSFNYETMQSAGFAQFITPAIKKIYEGDDELIAQKTEQYLSTFYNTENTMGQIIHGASLALEESETPEITETAVALRTGLMGPFAGLGDSIFKVSAKVIFGSLAGYMALENSVVGLLLCIALCLFCNGFVRYWFFMEGYKQGVSFITTKQDMIKGLTTAVTIMGLVVVGCMVPSTIKINIPFVFTYGEAQQSIQAILDAIFPYLLPAGVTALIYKGLGTRKMTTVKMVWLIIAVCIVLTWIGIL</sequence>
<dbReference type="Pfam" id="PF03613">
    <property type="entry name" value="EIID-AGA"/>
    <property type="match status" value="1"/>
</dbReference>
<keyword evidence="1" id="KW-1133">Transmembrane helix</keyword>
<keyword evidence="1" id="KW-0812">Transmembrane</keyword>
<feature type="transmembrane region" description="Helical" evidence="1">
    <location>
        <begin position="247"/>
        <end position="264"/>
    </location>
</feature>
<protein>
    <submittedName>
        <fullName evidence="2">PTS system mannose/fructose/sorbose family transporter subunit IID</fullName>
    </submittedName>
</protein>
<dbReference type="PROSITE" id="PS51108">
    <property type="entry name" value="PTS_EIID"/>
    <property type="match status" value="1"/>
</dbReference>
<feature type="transmembrane region" description="Helical" evidence="1">
    <location>
        <begin position="176"/>
        <end position="197"/>
    </location>
</feature>
<accession>A0A413F957</accession>
<reference evidence="2 3" key="1">
    <citation type="submission" date="2018-08" db="EMBL/GenBank/DDBJ databases">
        <title>A genome reference for cultivated species of the human gut microbiota.</title>
        <authorList>
            <person name="Zou Y."/>
            <person name="Xue W."/>
            <person name="Luo G."/>
        </authorList>
    </citation>
    <scope>NUCLEOTIDE SEQUENCE [LARGE SCALE GENOMIC DNA]</scope>
    <source>
        <strain evidence="2 3">AF04-15</strain>
    </source>
</reference>
<dbReference type="Proteomes" id="UP000283880">
    <property type="component" value="Unassembled WGS sequence"/>
</dbReference>
<dbReference type="RefSeq" id="WP_007716843.1">
    <property type="nucleotide sequence ID" value="NZ_BAABXR010000002.1"/>
</dbReference>
<dbReference type="EMBL" id="QSBM01000022">
    <property type="protein sequence ID" value="RGX24394.1"/>
    <property type="molecule type" value="Genomic_DNA"/>
</dbReference>